<keyword evidence="5" id="KW-0788">Thiol protease</keyword>
<evidence type="ECO:0000313" key="10">
    <source>
        <dbReference type="EMBL" id="HIR50810.1"/>
    </source>
</evidence>
<evidence type="ECO:0000256" key="6">
    <source>
        <dbReference type="SAM" id="SignalP"/>
    </source>
</evidence>
<feature type="domain" description="SH3b" evidence="8">
    <location>
        <begin position="248"/>
        <end position="312"/>
    </location>
</feature>
<reference evidence="10" key="2">
    <citation type="journal article" date="2021" name="PeerJ">
        <title>Extensive microbial diversity within the chicken gut microbiome revealed by metagenomics and culture.</title>
        <authorList>
            <person name="Gilroy R."/>
            <person name="Ravi A."/>
            <person name="Getino M."/>
            <person name="Pursley I."/>
            <person name="Horton D.L."/>
            <person name="Alikhan N.F."/>
            <person name="Baker D."/>
            <person name="Gharbi K."/>
            <person name="Hall N."/>
            <person name="Watson M."/>
            <person name="Adriaenssens E.M."/>
            <person name="Foster-Nyarko E."/>
            <person name="Jarju S."/>
            <person name="Secka A."/>
            <person name="Antonio M."/>
            <person name="Oren A."/>
            <person name="Chaudhuri R.R."/>
            <person name="La Ragione R."/>
            <person name="Hildebrand F."/>
            <person name="Pallen M.J."/>
        </authorList>
    </citation>
    <scope>NUCLEOTIDE SEQUENCE</scope>
    <source>
        <strain evidence="10">ChiBcec15-4380</strain>
    </source>
</reference>
<evidence type="ECO:0000256" key="5">
    <source>
        <dbReference type="ARBA" id="ARBA00022807"/>
    </source>
</evidence>
<keyword evidence="4" id="KW-0378">Hydrolase</keyword>
<evidence type="ECO:0000259" key="7">
    <source>
        <dbReference type="PROSITE" id="PS51272"/>
    </source>
</evidence>
<evidence type="ECO:0000259" key="8">
    <source>
        <dbReference type="PROSITE" id="PS51781"/>
    </source>
</evidence>
<gene>
    <name evidence="10" type="ORF">IAA53_05935</name>
</gene>
<keyword evidence="3" id="KW-0677">Repeat</keyword>
<comment type="similarity">
    <text evidence="1">Belongs to the peptidase C40 family.</text>
</comment>
<dbReference type="PROSITE" id="PS51935">
    <property type="entry name" value="NLPC_P60"/>
    <property type="match status" value="1"/>
</dbReference>
<keyword evidence="6" id="KW-0732">Signal</keyword>
<feature type="chain" id="PRO_5039358017" evidence="6">
    <location>
        <begin position="27"/>
        <end position="443"/>
    </location>
</feature>
<reference evidence="10" key="1">
    <citation type="submission" date="2020-10" db="EMBL/GenBank/DDBJ databases">
        <authorList>
            <person name="Gilroy R."/>
        </authorList>
    </citation>
    <scope>NUCLEOTIDE SEQUENCE</scope>
    <source>
        <strain evidence="10">ChiBcec15-4380</strain>
    </source>
</reference>
<feature type="domain" description="SLH" evidence="7">
    <location>
        <begin position="83"/>
        <end position="146"/>
    </location>
</feature>
<feature type="domain" description="NlpC/P60" evidence="9">
    <location>
        <begin position="319"/>
        <end position="441"/>
    </location>
</feature>
<name>A0A9D1DHM4_9FIRM</name>
<dbReference type="InterPro" id="IPR000064">
    <property type="entry name" value="NLP_P60_dom"/>
</dbReference>
<dbReference type="SMART" id="SM00287">
    <property type="entry name" value="SH3b"/>
    <property type="match status" value="1"/>
</dbReference>
<dbReference type="Pfam" id="PF08239">
    <property type="entry name" value="SH3_3"/>
    <property type="match status" value="1"/>
</dbReference>
<evidence type="ECO:0000256" key="1">
    <source>
        <dbReference type="ARBA" id="ARBA00007074"/>
    </source>
</evidence>
<dbReference type="Pfam" id="PF00877">
    <property type="entry name" value="NLPC_P60"/>
    <property type="match status" value="1"/>
</dbReference>
<dbReference type="Proteomes" id="UP000824239">
    <property type="component" value="Unassembled WGS sequence"/>
</dbReference>
<dbReference type="AlphaFoldDB" id="A0A9D1DHM4"/>
<feature type="domain" description="SLH" evidence="7">
    <location>
        <begin position="150"/>
        <end position="216"/>
    </location>
</feature>
<dbReference type="EMBL" id="DVHE01000048">
    <property type="protein sequence ID" value="HIR50810.1"/>
    <property type="molecule type" value="Genomic_DNA"/>
</dbReference>
<dbReference type="SUPFAM" id="SSF54001">
    <property type="entry name" value="Cysteine proteinases"/>
    <property type="match status" value="1"/>
</dbReference>
<dbReference type="GO" id="GO:0006508">
    <property type="term" value="P:proteolysis"/>
    <property type="evidence" value="ECO:0007669"/>
    <property type="project" value="UniProtKB-KW"/>
</dbReference>
<dbReference type="Gene3D" id="2.30.30.40">
    <property type="entry name" value="SH3 Domains"/>
    <property type="match status" value="1"/>
</dbReference>
<dbReference type="Gene3D" id="3.90.1720.10">
    <property type="entry name" value="endopeptidase domain like (from Nostoc punctiforme)"/>
    <property type="match status" value="1"/>
</dbReference>
<dbReference type="InterPro" id="IPR038765">
    <property type="entry name" value="Papain-like_cys_pep_sf"/>
</dbReference>
<dbReference type="PANTHER" id="PTHR47053:SF1">
    <property type="entry name" value="MUREIN DD-ENDOPEPTIDASE MEPH-RELATED"/>
    <property type="match status" value="1"/>
</dbReference>
<dbReference type="PANTHER" id="PTHR47053">
    <property type="entry name" value="MUREIN DD-ENDOPEPTIDASE MEPH-RELATED"/>
    <property type="match status" value="1"/>
</dbReference>
<evidence type="ECO:0000256" key="2">
    <source>
        <dbReference type="ARBA" id="ARBA00022670"/>
    </source>
</evidence>
<evidence type="ECO:0000256" key="4">
    <source>
        <dbReference type="ARBA" id="ARBA00022801"/>
    </source>
</evidence>
<dbReference type="InterPro" id="IPR051202">
    <property type="entry name" value="Peptidase_C40"/>
</dbReference>
<dbReference type="Pfam" id="PF00395">
    <property type="entry name" value="SLH"/>
    <property type="match status" value="1"/>
</dbReference>
<dbReference type="InterPro" id="IPR001119">
    <property type="entry name" value="SLH_dom"/>
</dbReference>
<keyword evidence="2" id="KW-0645">Protease</keyword>
<protein>
    <submittedName>
        <fullName evidence="10">C40 family peptidase</fullName>
    </submittedName>
</protein>
<feature type="signal peptide" evidence="6">
    <location>
        <begin position="1"/>
        <end position="26"/>
    </location>
</feature>
<proteinExistence type="inferred from homology"/>
<dbReference type="PROSITE" id="PS51272">
    <property type="entry name" value="SLH"/>
    <property type="match status" value="2"/>
</dbReference>
<evidence type="ECO:0000259" key="9">
    <source>
        <dbReference type="PROSITE" id="PS51935"/>
    </source>
</evidence>
<dbReference type="PROSITE" id="PS51781">
    <property type="entry name" value="SH3B"/>
    <property type="match status" value="1"/>
</dbReference>
<dbReference type="GO" id="GO:0008234">
    <property type="term" value="F:cysteine-type peptidase activity"/>
    <property type="evidence" value="ECO:0007669"/>
    <property type="project" value="UniProtKB-KW"/>
</dbReference>
<evidence type="ECO:0000256" key="3">
    <source>
        <dbReference type="ARBA" id="ARBA00022737"/>
    </source>
</evidence>
<dbReference type="InterPro" id="IPR003646">
    <property type="entry name" value="SH3-like_bac-type"/>
</dbReference>
<evidence type="ECO:0000313" key="11">
    <source>
        <dbReference type="Proteomes" id="UP000824239"/>
    </source>
</evidence>
<sequence>MKLMKRTVTLLLAACLLLGAIPAVSAVEGFSGVDAWFEPSLREMQELDLLPDSYYGMNVSKNITRGEMCELAVHALEKIWGYSIDPERTDYFSDTSADYIVKAYELGIVSGYPDGTFRPNARLTRQEFFQIIENFCNAAAFLPEADESYLNKFDDKGAVAAWAREAAQICVKYGYVNGRGTDQGAQLDPAGATARDEAMAMFLRAYKSLNEYYYYIKNAQVSVDDNTGSSGGETGENTVVDNVEITGVDMHMLVDTDTLNVRSSWSTDGKILGTVRYGADLTVTGLCANGWVQINYKGQTAYVSGDYVTEYQEVDHDATEGAVEVANYALSFVGYSYVYGGKDPSTGFDCSGLMYYCYGHFGYSLNRVADDQMNNGTAVSYDNLQVGDLVFFGSGTYANHVGMYIGNGNFVHAANPSSGVRVSSLNETYYANRYIGARRIIVD</sequence>
<organism evidence="10 11">
    <name type="scientific">Candidatus Avoscillospira avicola</name>
    <dbReference type="NCBI Taxonomy" id="2840706"/>
    <lineage>
        <taxon>Bacteria</taxon>
        <taxon>Bacillati</taxon>
        <taxon>Bacillota</taxon>
        <taxon>Clostridia</taxon>
        <taxon>Eubacteriales</taxon>
        <taxon>Oscillospiraceae</taxon>
        <taxon>Oscillospiraceae incertae sedis</taxon>
        <taxon>Candidatus Avoscillospira</taxon>
    </lineage>
</organism>
<comment type="caution">
    <text evidence="10">The sequence shown here is derived from an EMBL/GenBank/DDBJ whole genome shotgun (WGS) entry which is preliminary data.</text>
</comment>
<accession>A0A9D1DHM4</accession>